<dbReference type="AlphaFoldDB" id="A0A1G2HXC6"/>
<dbReference type="Pfam" id="PF01966">
    <property type="entry name" value="HD"/>
    <property type="match status" value="1"/>
</dbReference>
<comment type="caution">
    <text evidence="2">The sequence shown here is derived from an EMBL/GenBank/DDBJ whole genome shotgun (WGS) entry which is preliminary data.</text>
</comment>
<dbReference type="InterPro" id="IPR003607">
    <property type="entry name" value="HD/PDEase_dom"/>
</dbReference>
<proteinExistence type="predicted"/>
<protein>
    <recommendedName>
        <fullName evidence="1">HD domain-containing protein</fullName>
    </recommendedName>
</protein>
<dbReference type="Gene3D" id="1.10.3210.10">
    <property type="entry name" value="Hypothetical protein af1432"/>
    <property type="match status" value="1"/>
</dbReference>
<evidence type="ECO:0000313" key="3">
    <source>
        <dbReference type="Proteomes" id="UP000179183"/>
    </source>
</evidence>
<dbReference type="InterPro" id="IPR006674">
    <property type="entry name" value="HD_domain"/>
</dbReference>
<evidence type="ECO:0000259" key="1">
    <source>
        <dbReference type="Pfam" id="PF01966"/>
    </source>
</evidence>
<accession>A0A1G2HXC6</accession>
<sequence>MNNEKLRDSELGPDGQAAEVFNIDTTQFTGGDKEKVKIWDNFARRHLAEMRILKDAGLLGKKNTDWRNVSEHALVAGALAGILAKQLEASGEDVNPELVEAAAILHDAGKRLDIENKVRYKAEGRKGVLPELLKKAGYPENFINMCRYTARVPEIFLDEKDQDAAINKKSIGELLVAYCDARIRNTEIVSLEDARDKNKEKVPKDADFYDKWYSFYKKLEARIFEKTGQLKSEDFNNKKVILNLLQK</sequence>
<gene>
    <name evidence="2" type="ORF">A3D34_01455</name>
</gene>
<reference evidence="2 3" key="1">
    <citation type="journal article" date="2016" name="Nat. Commun.">
        <title>Thousands of microbial genomes shed light on interconnected biogeochemical processes in an aquifer system.</title>
        <authorList>
            <person name="Anantharaman K."/>
            <person name="Brown C.T."/>
            <person name="Hug L.A."/>
            <person name="Sharon I."/>
            <person name="Castelle C.J."/>
            <person name="Probst A.J."/>
            <person name="Thomas B.C."/>
            <person name="Singh A."/>
            <person name="Wilkins M.J."/>
            <person name="Karaoz U."/>
            <person name="Brodie E.L."/>
            <person name="Williams K.H."/>
            <person name="Hubbard S.S."/>
            <person name="Banfield J.F."/>
        </authorList>
    </citation>
    <scope>NUCLEOTIDE SEQUENCE [LARGE SCALE GENOMIC DNA]</scope>
</reference>
<organism evidence="2 3">
    <name type="scientific">Candidatus Staskawiczbacteria bacterium RIFCSPHIGHO2_02_FULL_33_16</name>
    <dbReference type="NCBI Taxonomy" id="1802204"/>
    <lineage>
        <taxon>Bacteria</taxon>
        <taxon>Candidatus Staskawicziibacteriota</taxon>
    </lineage>
</organism>
<evidence type="ECO:0000313" key="2">
    <source>
        <dbReference type="EMBL" id="OGZ67172.1"/>
    </source>
</evidence>
<feature type="domain" description="HD" evidence="1">
    <location>
        <begin position="70"/>
        <end position="150"/>
    </location>
</feature>
<dbReference type="EMBL" id="MHOQ01000010">
    <property type="protein sequence ID" value="OGZ67172.1"/>
    <property type="molecule type" value="Genomic_DNA"/>
</dbReference>
<dbReference type="Proteomes" id="UP000179183">
    <property type="component" value="Unassembled WGS sequence"/>
</dbReference>
<dbReference type="CDD" id="cd00077">
    <property type="entry name" value="HDc"/>
    <property type="match status" value="1"/>
</dbReference>
<dbReference type="SUPFAM" id="SSF109604">
    <property type="entry name" value="HD-domain/PDEase-like"/>
    <property type="match status" value="2"/>
</dbReference>
<name>A0A1G2HXC6_9BACT</name>